<name>A0A7L1GJN1_9PICI</name>
<evidence type="ECO:0000259" key="1">
    <source>
        <dbReference type="Pfam" id="PF18755"/>
    </source>
</evidence>
<dbReference type="InterPro" id="IPR040843">
    <property type="entry name" value="RAMA"/>
</dbReference>
<evidence type="ECO:0000313" key="2">
    <source>
        <dbReference type="EMBL" id="NXN14177.1"/>
    </source>
</evidence>
<feature type="non-terminal residue" evidence="2">
    <location>
        <position position="1"/>
    </location>
</feature>
<dbReference type="AlphaFoldDB" id="A0A7L1GJN1"/>
<keyword evidence="3" id="KW-1185">Reference proteome</keyword>
<comment type="caution">
    <text evidence="2">The sequence shown here is derived from an EMBL/GenBank/DDBJ whole genome shotgun (WGS) entry which is preliminary data.</text>
</comment>
<feature type="non-terminal residue" evidence="2">
    <location>
        <position position="461"/>
    </location>
</feature>
<sequence>TDLYIRRLSQTQDTLNKMLAKQKTERDTLAKKYRASVESFKKGALRKQLVNLASRQKSLLTVAQRQEELVQKIQNYRKTKQVFSAQCSEKQISISHGNDKRQNLTADAMMCPDVVTFNMGLGASMPNGNHLEAHHSSENQECSQDPHICFDETGANKDGIRCKEASNHALVSKNRVGEDLFSMAKLTNAVEVVTLPSEPAVSTTKTKCSQQKHTDCVACVATANQGNRCLNPSSVANTLNTVEALSSTVVVNVCQPGSNYQQVLTDEDLHRHVNKEAAAMINSNKQHQQQQQVILLTAKKNIPNTLQQTISWSNDKSFNVNSVLTNLSSNTDYPVIQKSSQSYSNQGCEQKQVRCRRRSSRKLQLIDLLELGRIKPGENVLELKLQEFSHKATLLKNGKIRTSRRQILQNPVQWVKDLLGSDIFVSWEYAWNKVTYLGTQLSKFCAEEVADTSDWELPSQE</sequence>
<organism evidence="2 3">
    <name type="scientific">Indicator maculatus</name>
    <name type="common">spotted honeyguide</name>
    <dbReference type="NCBI Taxonomy" id="545262"/>
    <lineage>
        <taxon>Eukaryota</taxon>
        <taxon>Metazoa</taxon>
        <taxon>Chordata</taxon>
        <taxon>Craniata</taxon>
        <taxon>Vertebrata</taxon>
        <taxon>Euteleostomi</taxon>
        <taxon>Archelosauria</taxon>
        <taxon>Archosauria</taxon>
        <taxon>Dinosauria</taxon>
        <taxon>Saurischia</taxon>
        <taxon>Theropoda</taxon>
        <taxon>Coelurosauria</taxon>
        <taxon>Aves</taxon>
        <taxon>Neognathae</taxon>
        <taxon>Neoaves</taxon>
        <taxon>Telluraves</taxon>
        <taxon>Coraciimorphae</taxon>
        <taxon>Piciformes</taxon>
        <taxon>Indicatoridae</taxon>
        <taxon>Indicator</taxon>
    </lineage>
</organism>
<dbReference type="PANTHER" id="PTHR24176:SF14">
    <property type="entry name" value="ANKYRIN REPEAT DOMAIN-CONTAINING PROTEIN 31"/>
    <property type="match status" value="1"/>
</dbReference>
<reference evidence="2 3" key="1">
    <citation type="submission" date="2019-09" db="EMBL/GenBank/DDBJ databases">
        <title>Bird 10,000 Genomes (B10K) Project - Family phase.</title>
        <authorList>
            <person name="Zhang G."/>
        </authorList>
    </citation>
    <scope>NUCLEOTIDE SEQUENCE [LARGE SCALE GENOMIC DNA]</scope>
    <source>
        <strain evidence="2">B10K-DU-001-78</strain>
        <tissue evidence="2">Muscle</tissue>
    </source>
</reference>
<dbReference type="Proteomes" id="UP000557230">
    <property type="component" value="Unassembled WGS sequence"/>
</dbReference>
<gene>
    <name evidence="2" type="primary">Ankrd31</name>
    <name evidence="2" type="ORF">INDMAC_R11483</name>
</gene>
<feature type="domain" description="RAMA" evidence="1">
    <location>
        <begin position="352"/>
        <end position="443"/>
    </location>
</feature>
<dbReference type="InterPro" id="IPR042334">
    <property type="entry name" value="ANKRD31"/>
</dbReference>
<protein>
    <submittedName>
        <fullName evidence="2">ANR31 protein</fullName>
    </submittedName>
</protein>
<evidence type="ECO:0000313" key="3">
    <source>
        <dbReference type="Proteomes" id="UP000557230"/>
    </source>
</evidence>
<dbReference type="Pfam" id="PF18755">
    <property type="entry name" value="RAMA"/>
    <property type="match status" value="1"/>
</dbReference>
<accession>A0A7L1GJN1</accession>
<dbReference type="EMBL" id="VXBD01009013">
    <property type="protein sequence ID" value="NXN14177.1"/>
    <property type="molecule type" value="Genomic_DNA"/>
</dbReference>
<proteinExistence type="predicted"/>
<dbReference type="PANTHER" id="PTHR24176">
    <property type="entry name" value="ANKYRIN REPEAT DOMAIN-CONTAINING PROTEIN 31-RELATED"/>
    <property type="match status" value="1"/>
</dbReference>
<dbReference type="OrthoDB" id="2384350at2759"/>